<gene>
    <name evidence="3" type="ORF">PROFUN_05132</name>
</gene>
<reference evidence="3 4" key="1">
    <citation type="journal article" date="2018" name="Genome Biol. Evol.">
        <title>Multiple Roots of Fruiting Body Formation in Amoebozoa.</title>
        <authorList>
            <person name="Hillmann F."/>
            <person name="Forbes G."/>
            <person name="Novohradska S."/>
            <person name="Ferling I."/>
            <person name="Riege K."/>
            <person name="Groth M."/>
            <person name="Westermann M."/>
            <person name="Marz M."/>
            <person name="Spaller T."/>
            <person name="Winckler T."/>
            <person name="Schaap P."/>
            <person name="Glockner G."/>
        </authorList>
    </citation>
    <scope>NUCLEOTIDE SEQUENCE [LARGE SCALE GENOMIC DNA]</scope>
    <source>
        <strain evidence="3 4">Jena</strain>
    </source>
</reference>
<evidence type="ECO:0000256" key="2">
    <source>
        <dbReference type="SAM" id="MobiDB-lite"/>
    </source>
</evidence>
<sequence>MLSLSTSSDSILITGNSNVGKTNLASRYASNEFREETRSTIGVDFFHCDVTTRDGTEVKLQLWDTAGQDRFKALSKGYYRGGHAALVVYDVTKRRSFDEVPKWLEELKQFAPKDIIMILVGNKTDLKTMRQVATSEAKKYAEHNGMLFLETSARENDNISQAFQMATNAVHNQQRKKLEESAKDEVPSRTPIEPKLPRPTESSSSYADDICRTVLDVFFYETSALVNCNKNNRPRSTFL</sequence>
<dbReference type="CDD" id="cd00154">
    <property type="entry name" value="Rab"/>
    <property type="match status" value="1"/>
</dbReference>
<dbReference type="GO" id="GO:0003924">
    <property type="term" value="F:GTPase activity"/>
    <property type="evidence" value="ECO:0007669"/>
    <property type="project" value="InterPro"/>
</dbReference>
<dbReference type="NCBIfam" id="TIGR00231">
    <property type="entry name" value="small_GTP"/>
    <property type="match status" value="1"/>
</dbReference>
<comment type="caution">
    <text evidence="3">The sequence shown here is derived from an EMBL/GenBank/DDBJ whole genome shotgun (WGS) entry which is preliminary data.</text>
</comment>
<dbReference type="AlphaFoldDB" id="A0A2P6NRQ4"/>
<evidence type="ECO:0000313" key="4">
    <source>
        <dbReference type="Proteomes" id="UP000241769"/>
    </source>
</evidence>
<dbReference type="Pfam" id="PF00071">
    <property type="entry name" value="Ras"/>
    <property type="match status" value="1"/>
</dbReference>
<dbReference type="FunFam" id="3.40.50.300:FF:000808">
    <property type="entry name" value="Small GTP-binding protein, putative"/>
    <property type="match status" value="1"/>
</dbReference>
<dbReference type="PROSITE" id="PS51419">
    <property type="entry name" value="RAB"/>
    <property type="match status" value="1"/>
</dbReference>
<dbReference type="OrthoDB" id="9989112at2759"/>
<dbReference type="InterPro" id="IPR001806">
    <property type="entry name" value="Small_GTPase"/>
</dbReference>
<organism evidence="3 4">
    <name type="scientific">Planoprotostelium fungivorum</name>
    <dbReference type="NCBI Taxonomy" id="1890364"/>
    <lineage>
        <taxon>Eukaryota</taxon>
        <taxon>Amoebozoa</taxon>
        <taxon>Evosea</taxon>
        <taxon>Variosea</taxon>
        <taxon>Cavosteliida</taxon>
        <taxon>Cavosteliaceae</taxon>
        <taxon>Planoprotostelium</taxon>
    </lineage>
</organism>
<proteinExistence type="predicted"/>
<dbReference type="PANTHER" id="PTHR47978">
    <property type="match status" value="1"/>
</dbReference>
<dbReference type="SMART" id="SM00173">
    <property type="entry name" value="RAS"/>
    <property type="match status" value="1"/>
</dbReference>
<keyword evidence="1" id="KW-0547">Nucleotide-binding</keyword>
<dbReference type="PROSITE" id="PS51420">
    <property type="entry name" value="RHO"/>
    <property type="match status" value="1"/>
</dbReference>
<dbReference type="PRINTS" id="PR00449">
    <property type="entry name" value="RASTRNSFRMNG"/>
</dbReference>
<keyword evidence="4" id="KW-1185">Reference proteome</keyword>
<evidence type="ECO:0000313" key="3">
    <source>
        <dbReference type="EMBL" id="PRP86653.1"/>
    </source>
</evidence>
<dbReference type="InParanoid" id="A0A2P6NRQ4"/>
<evidence type="ECO:0000256" key="1">
    <source>
        <dbReference type="ARBA" id="ARBA00022741"/>
    </source>
</evidence>
<dbReference type="GO" id="GO:0005525">
    <property type="term" value="F:GTP binding"/>
    <property type="evidence" value="ECO:0007669"/>
    <property type="project" value="InterPro"/>
</dbReference>
<dbReference type="Gene3D" id="3.40.50.300">
    <property type="entry name" value="P-loop containing nucleotide triphosphate hydrolases"/>
    <property type="match status" value="1"/>
</dbReference>
<dbReference type="EMBL" id="MDYQ01000028">
    <property type="protein sequence ID" value="PRP86653.1"/>
    <property type="molecule type" value="Genomic_DNA"/>
</dbReference>
<accession>A0A2P6NRQ4</accession>
<feature type="region of interest" description="Disordered" evidence="2">
    <location>
        <begin position="171"/>
        <end position="205"/>
    </location>
</feature>
<name>A0A2P6NRQ4_9EUKA</name>
<dbReference type="SMART" id="SM00174">
    <property type="entry name" value="RHO"/>
    <property type="match status" value="1"/>
</dbReference>
<protein>
    <submittedName>
        <fullName evidence="3">Ras-related protein Rab-11B-like isoform 2</fullName>
    </submittedName>
</protein>
<dbReference type="PROSITE" id="PS51421">
    <property type="entry name" value="RAS"/>
    <property type="match status" value="1"/>
</dbReference>
<dbReference type="InterPro" id="IPR027417">
    <property type="entry name" value="P-loop_NTPase"/>
</dbReference>
<dbReference type="SMART" id="SM00175">
    <property type="entry name" value="RAB"/>
    <property type="match status" value="1"/>
</dbReference>
<dbReference type="SUPFAM" id="SSF52540">
    <property type="entry name" value="P-loop containing nucleoside triphosphate hydrolases"/>
    <property type="match status" value="1"/>
</dbReference>
<dbReference type="InterPro" id="IPR005225">
    <property type="entry name" value="Small_GTP-bd"/>
</dbReference>
<dbReference type="Proteomes" id="UP000241769">
    <property type="component" value="Unassembled WGS sequence"/>
</dbReference>
<dbReference type="STRING" id="1890364.A0A2P6NRQ4"/>
<feature type="compositionally biased region" description="Basic and acidic residues" evidence="2">
    <location>
        <begin position="176"/>
        <end position="187"/>
    </location>
</feature>
<dbReference type="SMART" id="SM00176">
    <property type="entry name" value="RAN"/>
    <property type="match status" value="1"/>
</dbReference>